<gene>
    <name evidence="3" type="ORF">MiSe_31500</name>
</gene>
<reference evidence="3" key="1">
    <citation type="submission" date="2019-10" db="EMBL/GenBank/DDBJ databases">
        <title>Draft genome sequece of Microseira wollei NIES-4236.</title>
        <authorList>
            <person name="Yamaguchi H."/>
            <person name="Suzuki S."/>
            <person name="Kawachi M."/>
        </authorList>
    </citation>
    <scope>NUCLEOTIDE SEQUENCE</scope>
    <source>
        <strain evidence="3">NIES-4236</strain>
    </source>
</reference>
<keyword evidence="2" id="KW-0732">Signal</keyword>
<evidence type="ECO:0000313" key="3">
    <source>
        <dbReference type="EMBL" id="GET38392.1"/>
    </source>
</evidence>
<dbReference type="RefSeq" id="WP_226581823.1">
    <property type="nucleotide sequence ID" value="NZ_BLAY01000044.1"/>
</dbReference>
<organism evidence="3 4">
    <name type="scientific">Microseira wollei NIES-4236</name>
    <dbReference type="NCBI Taxonomy" id="2530354"/>
    <lineage>
        <taxon>Bacteria</taxon>
        <taxon>Bacillati</taxon>
        <taxon>Cyanobacteriota</taxon>
        <taxon>Cyanophyceae</taxon>
        <taxon>Oscillatoriophycideae</taxon>
        <taxon>Aerosakkonematales</taxon>
        <taxon>Aerosakkonemataceae</taxon>
        <taxon>Microseira</taxon>
    </lineage>
</organism>
<proteinExistence type="predicted"/>
<dbReference type="AlphaFoldDB" id="A0AAV3XDG6"/>
<keyword evidence="4" id="KW-1185">Reference proteome</keyword>
<dbReference type="Proteomes" id="UP001050975">
    <property type="component" value="Unassembled WGS sequence"/>
</dbReference>
<name>A0AAV3XDG6_9CYAN</name>
<dbReference type="EMBL" id="BLAY01000044">
    <property type="protein sequence ID" value="GET38392.1"/>
    <property type="molecule type" value="Genomic_DNA"/>
</dbReference>
<dbReference type="Gene3D" id="1.20.120.20">
    <property type="entry name" value="Apolipoprotein"/>
    <property type="match status" value="1"/>
</dbReference>
<dbReference type="PROSITE" id="PS51257">
    <property type="entry name" value="PROKAR_LIPOPROTEIN"/>
    <property type="match status" value="1"/>
</dbReference>
<dbReference type="Pfam" id="PF20363">
    <property type="entry name" value="DUF6658"/>
    <property type="match status" value="1"/>
</dbReference>
<feature type="chain" id="PRO_5043977294" evidence="2">
    <location>
        <begin position="32"/>
        <end position="204"/>
    </location>
</feature>
<evidence type="ECO:0000256" key="2">
    <source>
        <dbReference type="SAM" id="SignalP"/>
    </source>
</evidence>
<feature type="region of interest" description="Disordered" evidence="1">
    <location>
        <begin position="182"/>
        <end position="204"/>
    </location>
</feature>
<sequence>MKRIISFWQNMRIVRIVTVFLASSFLFFATACNPSNSVQAKALDTKAYPEQYVPKNAITNPREGGMNQFSDVDPRADRTGVEAKANYLEKKAEQNLQKRADTPEQYFHNYRSGTPLGERIENLGEDIGSSVKEVNEGVTKGTQRGLENIKENTQDAAYDVKSSAKQAASNVKENAQDAAYKAQRAADDVSSYAKDKSRELDRLD</sequence>
<feature type="compositionally biased region" description="Basic and acidic residues" evidence="1">
    <location>
        <begin position="193"/>
        <end position="204"/>
    </location>
</feature>
<comment type="caution">
    <text evidence="3">The sequence shown here is derived from an EMBL/GenBank/DDBJ whole genome shotgun (WGS) entry which is preliminary data.</text>
</comment>
<accession>A0AAV3XDG6</accession>
<feature type="signal peptide" evidence="2">
    <location>
        <begin position="1"/>
        <end position="31"/>
    </location>
</feature>
<protein>
    <submittedName>
        <fullName evidence="3">Uncharacterized protein</fullName>
    </submittedName>
</protein>
<evidence type="ECO:0000313" key="4">
    <source>
        <dbReference type="Proteomes" id="UP001050975"/>
    </source>
</evidence>
<dbReference type="InterPro" id="IPR046599">
    <property type="entry name" value="DUF6658"/>
</dbReference>
<evidence type="ECO:0000256" key="1">
    <source>
        <dbReference type="SAM" id="MobiDB-lite"/>
    </source>
</evidence>